<keyword evidence="3" id="KW-1185">Reference proteome</keyword>
<feature type="compositionally biased region" description="Polar residues" evidence="2">
    <location>
        <begin position="1"/>
        <end position="11"/>
    </location>
</feature>
<evidence type="ECO:0000256" key="2">
    <source>
        <dbReference type="SAM" id="MobiDB-lite"/>
    </source>
</evidence>
<feature type="compositionally biased region" description="Low complexity" evidence="2">
    <location>
        <begin position="389"/>
        <end position="412"/>
    </location>
</feature>
<feature type="region of interest" description="Disordered" evidence="2">
    <location>
        <begin position="1"/>
        <end position="51"/>
    </location>
</feature>
<feature type="compositionally biased region" description="Low complexity" evidence="2">
    <location>
        <begin position="64"/>
        <end position="74"/>
    </location>
</feature>
<feature type="region of interest" description="Disordered" evidence="2">
    <location>
        <begin position="389"/>
        <end position="423"/>
    </location>
</feature>
<keyword evidence="1" id="KW-0175">Coiled coil</keyword>
<evidence type="ECO:0000313" key="4">
    <source>
        <dbReference type="RefSeq" id="XP_001352401.2"/>
    </source>
</evidence>
<feature type="region of interest" description="Disordered" evidence="2">
    <location>
        <begin position="64"/>
        <end position="86"/>
    </location>
</feature>
<feature type="region of interest" description="Disordered" evidence="2">
    <location>
        <begin position="191"/>
        <end position="226"/>
    </location>
</feature>
<dbReference type="InParanoid" id="A0A6I8UAH3"/>
<feature type="compositionally biased region" description="Low complexity" evidence="2">
    <location>
        <begin position="247"/>
        <end position="269"/>
    </location>
</feature>
<dbReference type="Proteomes" id="UP000001819">
    <property type="component" value="Chromosome X"/>
</dbReference>
<feature type="region of interest" description="Disordered" evidence="2">
    <location>
        <begin position="606"/>
        <end position="625"/>
    </location>
</feature>
<evidence type="ECO:0000313" key="3">
    <source>
        <dbReference type="Proteomes" id="UP000001819"/>
    </source>
</evidence>
<organism evidence="3 4">
    <name type="scientific">Drosophila pseudoobscura pseudoobscura</name>
    <name type="common">Fruit fly</name>
    <dbReference type="NCBI Taxonomy" id="46245"/>
    <lineage>
        <taxon>Eukaryota</taxon>
        <taxon>Metazoa</taxon>
        <taxon>Ecdysozoa</taxon>
        <taxon>Arthropoda</taxon>
        <taxon>Hexapoda</taxon>
        <taxon>Insecta</taxon>
        <taxon>Pterygota</taxon>
        <taxon>Neoptera</taxon>
        <taxon>Endopterygota</taxon>
        <taxon>Diptera</taxon>
        <taxon>Brachycera</taxon>
        <taxon>Muscomorpha</taxon>
        <taxon>Ephydroidea</taxon>
        <taxon>Drosophilidae</taxon>
        <taxon>Drosophila</taxon>
        <taxon>Sophophora</taxon>
    </lineage>
</organism>
<reference evidence="4" key="1">
    <citation type="submission" date="2025-08" db="UniProtKB">
        <authorList>
            <consortium name="RefSeq"/>
        </authorList>
    </citation>
    <scope>IDENTIFICATION</scope>
    <source>
        <strain evidence="4">MV-25-SWS-2005</strain>
        <tissue evidence="4">Whole body</tissue>
    </source>
</reference>
<feature type="region of interest" description="Disordered" evidence="2">
    <location>
        <begin position="135"/>
        <end position="177"/>
    </location>
</feature>
<feature type="compositionally biased region" description="Basic and acidic residues" evidence="2">
    <location>
        <begin position="204"/>
        <end position="219"/>
    </location>
</feature>
<gene>
    <name evidence="4" type="primary">l(3)04053</name>
</gene>
<dbReference type="AlphaFoldDB" id="A0A6I8UAH3"/>
<dbReference type="ExpressionAtlas" id="A0A6I8UAH3">
    <property type="expression patterns" value="baseline"/>
</dbReference>
<feature type="coiled-coil region" evidence="1">
    <location>
        <begin position="458"/>
        <end position="535"/>
    </location>
</feature>
<feature type="region of interest" description="Disordered" evidence="2">
    <location>
        <begin position="538"/>
        <end position="575"/>
    </location>
</feature>
<feature type="compositionally biased region" description="Polar residues" evidence="2">
    <location>
        <begin position="606"/>
        <end position="615"/>
    </location>
</feature>
<dbReference type="KEGG" id="dpo:4812473"/>
<dbReference type="RefSeq" id="XP_001352401.2">
    <property type="nucleotide sequence ID" value="XM_001352365.3"/>
</dbReference>
<protein>
    <submittedName>
        <fullName evidence="4">Uncharacterized protein l(3)04053</fullName>
    </submittedName>
</protein>
<sequence>MANGSNGSASNATTATQEEQQAPQKEQQSLLTGVGHGKGPQREEPCSSTSRGVNDLVADLCLNGSLSGSGSGSSTNRNDGAYGDYTNIRATTSTGVTMGNTGSSSSSFSFKHFLNSSGTVTAPTSTVTSVDATAAVQTSTGARPKVPQSASASLMQPPDANGSSASSKMKRSPRFSSFDSQASLAEYAACGGGAVAPSSSGSRQRPDLRLGHDDVHALDNDDDDHVSLAQVRNNKLFDERIDDDIFPSASSNLNSSSSSSRYVPRSYSSYDMPPHVPCPSSSPRRRPAGNRDLRPNRLVLTAAPKMKLDLPLDTSKMTCAGAGGGGGGGGAAAALPDFVQDHLPDAWCAVQDAHLSSPPNSPLGAAEAPSGAVGGGLLPSALASLGLPGVASLPGPPDGSSGESGPGPSAGSTAKMLPDFLSDGPIIHSSQRLADVAIGLPSNSIDSPPQEAAGPLQLSTMRQENERLQRELQETRVELNAQTRRAHDFEQQLLQFTEASRRRETLATTANTQNTQRLRRQVAQLEAELFALRNATDGATGGATVVTPGGSSGSGTGSSGSSATRPSRTHQVSRDLRSAADNAEQNLRQLLTGVDNLRQIAASLEQSTVQSTATPRSPDLYPEFN</sequence>
<feature type="compositionally biased region" description="Low complexity" evidence="2">
    <location>
        <begin position="12"/>
        <end position="28"/>
    </location>
</feature>
<dbReference type="FunCoup" id="A0A6I8UAH3">
    <property type="interactions" value="11"/>
</dbReference>
<proteinExistence type="predicted"/>
<name>A0A6I8UAH3_DROPS</name>
<accession>A0A6I8UAH3</accession>
<evidence type="ECO:0000256" key="1">
    <source>
        <dbReference type="SAM" id="Coils"/>
    </source>
</evidence>
<feature type="region of interest" description="Disordered" evidence="2">
    <location>
        <begin position="247"/>
        <end position="295"/>
    </location>
</feature>